<dbReference type="NCBIfam" id="NF009180">
    <property type="entry name" value="PRK12528.1"/>
    <property type="match status" value="1"/>
</dbReference>
<keyword evidence="3" id="KW-0731">Sigma factor</keyword>
<evidence type="ECO:0000259" key="5">
    <source>
        <dbReference type="Pfam" id="PF04542"/>
    </source>
</evidence>
<dbReference type="InterPro" id="IPR013324">
    <property type="entry name" value="RNA_pol_sigma_r3/r4-like"/>
</dbReference>
<evidence type="ECO:0000313" key="7">
    <source>
        <dbReference type="EMBL" id="MBA6117511.1"/>
    </source>
</evidence>
<comment type="similarity">
    <text evidence="1">Belongs to the sigma-70 factor family. ECF subfamily.</text>
</comment>
<dbReference type="InterPro" id="IPR014284">
    <property type="entry name" value="RNA_pol_sigma-70_dom"/>
</dbReference>
<evidence type="ECO:0000256" key="3">
    <source>
        <dbReference type="ARBA" id="ARBA00023082"/>
    </source>
</evidence>
<dbReference type="GO" id="GO:0006352">
    <property type="term" value="P:DNA-templated transcription initiation"/>
    <property type="evidence" value="ECO:0007669"/>
    <property type="project" value="InterPro"/>
</dbReference>
<dbReference type="Pfam" id="PF08281">
    <property type="entry name" value="Sigma70_r4_2"/>
    <property type="match status" value="1"/>
</dbReference>
<dbReference type="PANTHER" id="PTHR43133">
    <property type="entry name" value="RNA POLYMERASE ECF-TYPE SIGMA FACTO"/>
    <property type="match status" value="1"/>
</dbReference>
<evidence type="ECO:0000256" key="2">
    <source>
        <dbReference type="ARBA" id="ARBA00023015"/>
    </source>
</evidence>
<dbReference type="Proteomes" id="UP000553948">
    <property type="component" value="Unassembled WGS sequence"/>
</dbReference>
<sequence>MAATDSSDTLHSLYRENHGWLQAWLRRRLGDREHAADVAQDTFVRLMVSGRLPGPLESRSYLAQIARNLVIDQWRRLRIERAYLESIAHLPEPVSPSLETRALILETLMQIDAMLDRMPENVRKAFLLSQFEGLSYAQIAERLGVTVSSVQKYMTQAIVACYRLAYEP</sequence>
<dbReference type="SUPFAM" id="SSF88946">
    <property type="entry name" value="Sigma2 domain of RNA polymerase sigma factors"/>
    <property type="match status" value="1"/>
</dbReference>
<comment type="caution">
    <text evidence="7">The sequence shown here is derived from an EMBL/GenBank/DDBJ whole genome shotgun (WGS) entry which is preliminary data.</text>
</comment>
<dbReference type="InterPro" id="IPR036388">
    <property type="entry name" value="WH-like_DNA-bd_sf"/>
</dbReference>
<evidence type="ECO:0000256" key="1">
    <source>
        <dbReference type="ARBA" id="ARBA00010641"/>
    </source>
</evidence>
<dbReference type="InterPro" id="IPR013249">
    <property type="entry name" value="RNA_pol_sigma70_r4_t2"/>
</dbReference>
<dbReference type="AlphaFoldDB" id="A0A7W2L339"/>
<dbReference type="GO" id="GO:0003677">
    <property type="term" value="F:DNA binding"/>
    <property type="evidence" value="ECO:0007669"/>
    <property type="project" value="InterPro"/>
</dbReference>
<dbReference type="NCBIfam" id="TIGR02937">
    <property type="entry name" value="sigma70-ECF"/>
    <property type="match status" value="1"/>
</dbReference>
<reference evidence="7 8" key="1">
    <citation type="submission" date="2020-07" db="EMBL/GenBank/DDBJ databases">
        <title>Diversity of carbapenemase encoding genes among Pseudomonas putida group clinical isolates in a tertiary Brazilian hospital.</title>
        <authorList>
            <person name="Alberto-Lei F."/>
            <person name="Nodari C.S."/>
            <person name="Streling A.P."/>
            <person name="Paulino J.T."/>
            <person name="Bessa-Neto F.O."/>
            <person name="Cayo R."/>
            <person name="Gales A.C."/>
        </authorList>
    </citation>
    <scope>NUCLEOTIDE SEQUENCE [LARGE SCALE GENOMIC DNA]</scope>
    <source>
        <strain evidence="7 8">12464</strain>
    </source>
</reference>
<dbReference type="EMBL" id="JACGDG010000015">
    <property type="protein sequence ID" value="MBA6117511.1"/>
    <property type="molecule type" value="Genomic_DNA"/>
</dbReference>
<accession>A0A7W2L339</accession>
<dbReference type="SUPFAM" id="SSF88659">
    <property type="entry name" value="Sigma3 and sigma4 domains of RNA polymerase sigma factors"/>
    <property type="match status" value="1"/>
</dbReference>
<organism evidence="7 8">
    <name type="scientific">Pseudomonas putida</name>
    <name type="common">Arthrobacter siderocapsulatus</name>
    <dbReference type="NCBI Taxonomy" id="303"/>
    <lineage>
        <taxon>Bacteria</taxon>
        <taxon>Pseudomonadati</taxon>
        <taxon>Pseudomonadota</taxon>
        <taxon>Gammaproteobacteria</taxon>
        <taxon>Pseudomonadales</taxon>
        <taxon>Pseudomonadaceae</taxon>
        <taxon>Pseudomonas</taxon>
    </lineage>
</organism>
<name>A0A7W2L339_PSEPU</name>
<protein>
    <submittedName>
        <fullName evidence="7">Sigma-70 family RNA polymerase sigma factor</fullName>
    </submittedName>
</protein>
<feature type="domain" description="RNA polymerase sigma factor 70 region 4 type 2" evidence="6">
    <location>
        <begin position="109"/>
        <end position="161"/>
    </location>
</feature>
<dbReference type="Gene3D" id="1.10.10.10">
    <property type="entry name" value="Winged helix-like DNA-binding domain superfamily/Winged helix DNA-binding domain"/>
    <property type="match status" value="1"/>
</dbReference>
<dbReference type="InterPro" id="IPR007627">
    <property type="entry name" value="RNA_pol_sigma70_r2"/>
</dbReference>
<dbReference type="PANTHER" id="PTHR43133:SF63">
    <property type="entry name" value="RNA POLYMERASE SIGMA FACTOR FECI-RELATED"/>
    <property type="match status" value="1"/>
</dbReference>
<dbReference type="RefSeq" id="WP_054900833.1">
    <property type="nucleotide sequence ID" value="NZ_CP060529.1"/>
</dbReference>
<dbReference type="Gene3D" id="1.10.1740.10">
    <property type="match status" value="1"/>
</dbReference>
<evidence type="ECO:0000259" key="6">
    <source>
        <dbReference type="Pfam" id="PF08281"/>
    </source>
</evidence>
<keyword evidence="2" id="KW-0805">Transcription regulation</keyword>
<evidence type="ECO:0000313" key="8">
    <source>
        <dbReference type="Proteomes" id="UP000553948"/>
    </source>
</evidence>
<dbReference type="InterPro" id="IPR013325">
    <property type="entry name" value="RNA_pol_sigma_r2"/>
</dbReference>
<proteinExistence type="inferred from homology"/>
<gene>
    <name evidence="7" type="ORF">H4C47_17450</name>
</gene>
<dbReference type="InterPro" id="IPR039425">
    <property type="entry name" value="RNA_pol_sigma-70-like"/>
</dbReference>
<keyword evidence="4" id="KW-0804">Transcription</keyword>
<dbReference type="GO" id="GO:0016987">
    <property type="term" value="F:sigma factor activity"/>
    <property type="evidence" value="ECO:0007669"/>
    <property type="project" value="UniProtKB-KW"/>
</dbReference>
<dbReference type="Pfam" id="PF04542">
    <property type="entry name" value="Sigma70_r2"/>
    <property type="match status" value="1"/>
</dbReference>
<dbReference type="CDD" id="cd06171">
    <property type="entry name" value="Sigma70_r4"/>
    <property type="match status" value="1"/>
</dbReference>
<feature type="domain" description="RNA polymerase sigma-70 region 2" evidence="5">
    <location>
        <begin position="13"/>
        <end position="78"/>
    </location>
</feature>
<evidence type="ECO:0000256" key="4">
    <source>
        <dbReference type="ARBA" id="ARBA00023163"/>
    </source>
</evidence>